<accession>A0AAD6RB07</accession>
<dbReference type="Proteomes" id="UP001164929">
    <property type="component" value="Chromosome 2"/>
</dbReference>
<dbReference type="InterPro" id="IPR044968">
    <property type="entry name" value="PRD1"/>
</dbReference>
<sequence>MVLLFRELLNSRFLKDEQIACLNRILQECRKRLYTEDCQNDCTDAKIEKRTITTDDLGEVCEYLIHVMSSAKSLDVDCGDLQNFQEGLEEIEWCFKTFSKEGDREELTATVLASSPSGTLTLIHYNE</sequence>
<dbReference type="AlphaFoldDB" id="A0AAD6RB07"/>
<comment type="caution">
    <text evidence="1">The sequence shown here is derived from an EMBL/GenBank/DDBJ whole genome shotgun (WGS) entry which is preliminary data.</text>
</comment>
<evidence type="ECO:0000313" key="2">
    <source>
        <dbReference type="Proteomes" id="UP001164929"/>
    </source>
</evidence>
<keyword evidence="2" id="KW-1185">Reference proteome</keyword>
<dbReference type="GO" id="GO:0042138">
    <property type="term" value="P:meiotic DNA double-strand break formation"/>
    <property type="evidence" value="ECO:0007669"/>
    <property type="project" value="InterPro"/>
</dbReference>
<protein>
    <submittedName>
        <fullName evidence="1">Uncharacterized protein</fullName>
    </submittedName>
</protein>
<reference evidence="1" key="1">
    <citation type="journal article" date="2023" name="Mol. Ecol. Resour.">
        <title>Chromosome-level genome assembly of a triploid poplar Populus alba 'Berolinensis'.</title>
        <authorList>
            <person name="Chen S."/>
            <person name="Yu Y."/>
            <person name="Wang X."/>
            <person name="Wang S."/>
            <person name="Zhang T."/>
            <person name="Zhou Y."/>
            <person name="He R."/>
            <person name="Meng N."/>
            <person name="Wang Y."/>
            <person name="Liu W."/>
            <person name="Liu Z."/>
            <person name="Liu J."/>
            <person name="Guo Q."/>
            <person name="Huang H."/>
            <person name="Sederoff R.R."/>
            <person name="Wang G."/>
            <person name="Qu G."/>
            <person name="Chen S."/>
        </authorList>
    </citation>
    <scope>NUCLEOTIDE SEQUENCE</scope>
    <source>
        <strain evidence="1">SC-2020</strain>
    </source>
</reference>
<name>A0AAD6RB07_9ROSI</name>
<dbReference type="EMBL" id="JAQIZT010000002">
    <property type="protein sequence ID" value="KAJ7005426.1"/>
    <property type="molecule type" value="Genomic_DNA"/>
</dbReference>
<evidence type="ECO:0000313" key="1">
    <source>
        <dbReference type="EMBL" id="KAJ7005426.1"/>
    </source>
</evidence>
<gene>
    <name evidence="1" type="ORF">NC653_004900</name>
</gene>
<organism evidence="1 2">
    <name type="scientific">Populus alba x Populus x berolinensis</name>
    <dbReference type="NCBI Taxonomy" id="444605"/>
    <lineage>
        <taxon>Eukaryota</taxon>
        <taxon>Viridiplantae</taxon>
        <taxon>Streptophyta</taxon>
        <taxon>Embryophyta</taxon>
        <taxon>Tracheophyta</taxon>
        <taxon>Spermatophyta</taxon>
        <taxon>Magnoliopsida</taxon>
        <taxon>eudicotyledons</taxon>
        <taxon>Gunneridae</taxon>
        <taxon>Pentapetalae</taxon>
        <taxon>rosids</taxon>
        <taxon>fabids</taxon>
        <taxon>Malpighiales</taxon>
        <taxon>Salicaceae</taxon>
        <taxon>Saliceae</taxon>
        <taxon>Populus</taxon>
    </lineage>
</organism>
<dbReference type="PANTHER" id="PTHR36379:SF1">
    <property type="entry name" value="PUTATIVE RECOMBINATION INITIATION DEFECT 1-RELATED"/>
    <property type="match status" value="1"/>
</dbReference>
<dbReference type="PANTHER" id="PTHR36379">
    <property type="entry name" value="PROTEIN PRD1"/>
    <property type="match status" value="1"/>
</dbReference>
<proteinExistence type="predicted"/>